<accession>A0A075FNC2</accession>
<dbReference type="EMBL" id="KF900379">
    <property type="protein sequence ID" value="AIE92879.1"/>
    <property type="molecule type" value="Genomic_DNA"/>
</dbReference>
<keyword evidence="2" id="KW-1133">Transmembrane helix</keyword>
<keyword evidence="2" id="KW-0472">Membrane</keyword>
<feature type="transmembrane region" description="Helical" evidence="2">
    <location>
        <begin position="154"/>
        <end position="179"/>
    </location>
</feature>
<feature type="region of interest" description="Disordered" evidence="1">
    <location>
        <begin position="207"/>
        <end position="271"/>
    </location>
</feature>
<sequence>MALDSRRIAMWASGVSIALFVAFILVMPEAMEEMGSVLDPEKQNVARLESGESAAIDLLDSHYYVALRVVEDGADPSADLRLVDEGGETEIEGDAPHFLHTDRLIEENGPTYRPVRAFIVQDSASYTLHNEGDSTLWLVDDYTSEMEIISNPTILAMFGTCCFGLIAGLIAIIFAILAFRSRSNAPQQQVKGIVIEGRVMTTDELYRSQQQTESGADESGITQAQNRSSSVPDPFVGQPAEVASQPPNNTDQSTNKDGEQGGESWKGWDEG</sequence>
<name>A0A075FNC2_9EURY</name>
<feature type="transmembrane region" description="Helical" evidence="2">
    <location>
        <begin position="7"/>
        <end position="27"/>
    </location>
</feature>
<keyword evidence="2" id="KW-0812">Transmembrane</keyword>
<reference evidence="3" key="1">
    <citation type="journal article" date="2014" name="Genome Biol. Evol.">
        <title>Pangenome evidence for extensive interdomain horizontal transfer affecting lineage core and shell genes in uncultured planktonic thaumarchaeota and euryarchaeota.</title>
        <authorList>
            <person name="Deschamps P."/>
            <person name="Zivanovic Y."/>
            <person name="Moreira D."/>
            <person name="Rodriguez-Valera F."/>
            <person name="Lopez-Garcia P."/>
        </authorList>
    </citation>
    <scope>NUCLEOTIDE SEQUENCE</scope>
</reference>
<feature type="compositionally biased region" description="Polar residues" evidence="1">
    <location>
        <begin position="207"/>
        <end position="231"/>
    </location>
</feature>
<evidence type="ECO:0000313" key="3">
    <source>
        <dbReference type="EMBL" id="AIE92879.1"/>
    </source>
</evidence>
<protein>
    <submittedName>
        <fullName evidence="3">Uncharacterized protein</fullName>
    </submittedName>
</protein>
<organism evidence="3">
    <name type="scientific">uncultured marine group II/III euryarchaeote AD1000_29_E08</name>
    <dbReference type="NCBI Taxonomy" id="1457749"/>
    <lineage>
        <taxon>Archaea</taxon>
        <taxon>Methanobacteriati</taxon>
        <taxon>Methanobacteriota</taxon>
        <taxon>environmental samples</taxon>
    </lineage>
</organism>
<proteinExistence type="predicted"/>
<evidence type="ECO:0000256" key="2">
    <source>
        <dbReference type="SAM" id="Phobius"/>
    </source>
</evidence>
<dbReference type="AlphaFoldDB" id="A0A075FNC2"/>
<evidence type="ECO:0000256" key="1">
    <source>
        <dbReference type="SAM" id="MobiDB-lite"/>
    </source>
</evidence>